<proteinExistence type="inferred from homology"/>
<evidence type="ECO:0000313" key="10">
    <source>
        <dbReference type="EMBL" id="MQA52138.1"/>
    </source>
</evidence>
<dbReference type="PANTHER" id="PTHR13847">
    <property type="entry name" value="SARCOSINE DEHYDROGENASE-RELATED"/>
    <property type="match status" value="1"/>
</dbReference>
<evidence type="ECO:0000256" key="8">
    <source>
        <dbReference type="SAM" id="Phobius"/>
    </source>
</evidence>
<dbReference type="EC" id="1.4.99.-" evidence="7"/>
<reference evidence="10 11" key="1">
    <citation type="submission" date="2019-10" db="EMBL/GenBank/DDBJ databases">
        <title>Pseudomonas dajingensis sp. nov., isolated from the profound head ulcers of farmed Murray cod (Maccullochella peelii peelii).</title>
        <authorList>
            <person name="Liu Y."/>
        </authorList>
    </citation>
    <scope>NUCLEOTIDE SEQUENCE [LARGE SCALE GENOMIC DNA]</scope>
    <source>
        <strain evidence="10 11">MC042</strain>
    </source>
</reference>
<dbReference type="GO" id="GO:0005886">
    <property type="term" value="C:plasma membrane"/>
    <property type="evidence" value="ECO:0007669"/>
    <property type="project" value="TreeGrafter"/>
</dbReference>
<feature type="domain" description="FAD dependent oxidoreductase" evidence="9">
    <location>
        <begin position="19"/>
        <end position="410"/>
    </location>
</feature>
<evidence type="ECO:0000259" key="9">
    <source>
        <dbReference type="Pfam" id="PF01266"/>
    </source>
</evidence>
<comment type="catalytic activity">
    <reaction evidence="6 7">
        <text>a D-alpha-amino acid + A + H2O = a 2-oxocarboxylate + AH2 + NH4(+)</text>
        <dbReference type="Rhea" id="RHEA:18125"/>
        <dbReference type="ChEBI" id="CHEBI:13193"/>
        <dbReference type="ChEBI" id="CHEBI:15377"/>
        <dbReference type="ChEBI" id="CHEBI:17499"/>
        <dbReference type="ChEBI" id="CHEBI:28938"/>
        <dbReference type="ChEBI" id="CHEBI:35179"/>
        <dbReference type="ChEBI" id="CHEBI:59871"/>
    </reaction>
</comment>
<dbReference type="Pfam" id="PF01266">
    <property type="entry name" value="DAO"/>
    <property type="match status" value="1"/>
</dbReference>
<keyword evidence="8" id="KW-0812">Transmembrane</keyword>
<dbReference type="RefSeq" id="WP_152897294.1">
    <property type="nucleotide sequence ID" value="NZ_WHUV01000001.1"/>
</dbReference>
<keyword evidence="3 7" id="KW-0285">Flavoprotein</keyword>
<dbReference type="GO" id="GO:0008718">
    <property type="term" value="F:D-amino-acid dehydrogenase activity"/>
    <property type="evidence" value="ECO:0007669"/>
    <property type="project" value="UniProtKB-UniRule"/>
</dbReference>
<dbReference type="InterPro" id="IPR023080">
    <property type="entry name" value="DadA"/>
</dbReference>
<keyword evidence="8" id="KW-1133">Transmembrane helix</keyword>
<evidence type="ECO:0000256" key="6">
    <source>
        <dbReference type="ARBA" id="ARBA00047884"/>
    </source>
</evidence>
<dbReference type="Proteomes" id="UP000486534">
    <property type="component" value="Unassembled WGS sequence"/>
</dbReference>
<dbReference type="InterPro" id="IPR006076">
    <property type="entry name" value="FAD-dep_OxRdtase"/>
</dbReference>
<dbReference type="SUPFAM" id="SSF54373">
    <property type="entry name" value="FAD-linked reductases, C-terminal domain"/>
    <property type="match status" value="1"/>
</dbReference>
<dbReference type="SUPFAM" id="SSF51905">
    <property type="entry name" value="FAD/NAD(P)-binding domain"/>
    <property type="match status" value="1"/>
</dbReference>
<comment type="function">
    <text evidence="7">Oxidative deamination of D-amino acids.</text>
</comment>
<dbReference type="GO" id="GO:0055130">
    <property type="term" value="P:D-alanine catabolic process"/>
    <property type="evidence" value="ECO:0007669"/>
    <property type="project" value="TreeGrafter"/>
</dbReference>
<keyword evidence="4 7" id="KW-0274">FAD</keyword>
<evidence type="ECO:0000256" key="4">
    <source>
        <dbReference type="ARBA" id="ARBA00022827"/>
    </source>
</evidence>
<evidence type="ECO:0000256" key="2">
    <source>
        <dbReference type="ARBA" id="ARBA00009410"/>
    </source>
</evidence>
<dbReference type="GO" id="GO:0005737">
    <property type="term" value="C:cytoplasm"/>
    <property type="evidence" value="ECO:0007669"/>
    <property type="project" value="TreeGrafter"/>
</dbReference>
<dbReference type="EMBL" id="WHUV01000001">
    <property type="protein sequence ID" value="MQA52138.1"/>
    <property type="molecule type" value="Genomic_DNA"/>
</dbReference>
<dbReference type="HAMAP" id="MF_01202">
    <property type="entry name" value="DadA"/>
    <property type="match status" value="1"/>
</dbReference>
<accession>A0A7X1U2T0</accession>
<dbReference type="Gene3D" id="3.50.50.60">
    <property type="entry name" value="FAD/NAD(P)-binding domain"/>
    <property type="match status" value="2"/>
</dbReference>
<comment type="cofactor">
    <cofactor evidence="1 7">
        <name>FAD</name>
        <dbReference type="ChEBI" id="CHEBI:57692"/>
    </cofactor>
</comment>
<evidence type="ECO:0000256" key="5">
    <source>
        <dbReference type="ARBA" id="ARBA00023002"/>
    </source>
</evidence>
<dbReference type="NCBIfam" id="NF001933">
    <property type="entry name" value="PRK00711.1"/>
    <property type="match status" value="1"/>
</dbReference>
<comment type="caution">
    <text evidence="10">The sequence shown here is derived from an EMBL/GenBank/DDBJ whole genome shotgun (WGS) entry which is preliminary data.</text>
</comment>
<dbReference type="Gene3D" id="3.30.9.10">
    <property type="entry name" value="D-Amino Acid Oxidase, subunit A, domain 2"/>
    <property type="match status" value="1"/>
</dbReference>
<feature type="binding site" evidence="7">
    <location>
        <begin position="20"/>
        <end position="34"/>
    </location>
    <ligand>
        <name>FAD</name>
        <dbReference type="ChEBI" id="CHEBI:57692"/>
    </ligand>
</feature>
<sequence length="428" mass="46302">MPLTLGHRTSAQRAVMGQRVCIIGGGVIGLASAYALVRQGLEVTLVEAQDSLGSQTSFANGGQLSYRYVAPLADAGVPWQALGWMLKGDSPLRLRPRLDPAQWRWLAGFLGACRHSVNQRNGAHLLRLALLSQETLKTWREADGLTDFDWRRNGKLVTFRDAGSFEHARHNLSDPRQQQVLTGAECASLEPALGDAPFIGGIYTPDEEVADCHAFCQQLAARLQASGRCEILLGQRVRGIRHQGDRVQAIDLDERQLAVDHLVLAAGHRSPELQLPGLKLPLYPLKGYSLSAPIGPQHRAPEISITDYNRKIVYARIGQQLRVAAMVDIVGFDPAPDPGRLGLLRRQAAQTFAHAGDYQAAVEWAGMRPATPSGVPLVGGTAYRNLWLNLGHGALGFTLACGSGQLLGELIGQRPTSIDMQGLAPRAA</sequence>
<evidence type="ECO:0000313" key="11">
    <source>
        <dbReference type="Proteomes" id="UP000486534"/>
    </source>
</evidence>
<feature type="transmembrane region" description="Helical" evidence="8">
    <location>
        <begin position="20"/>
        <end position="37"/>
    </location>
</feature>
<comment type="similarity">
    <text evidence="2 7">Belongs to the DadA oxidoreductase family.</text>
</comment>
<keyword evidence="5 7" id="KW-0560">Oxidoreductase</keyword>
<evidence type="ECO:0000256" key="3">
    <source>
        <dbReference type="ARBA" id="ARBA00022630"/>
    </source>
</evidence>
<dbReference type="InterPro" id="IPR036188">
    <property type="entry name" value="FAD/NAD-bd_sf"/>
</dbReference>
<dbReference type="AlphaFoldDB" id="A0A7X1U2T0"/>
<evidence type="ECO:0000256" key="1">
    <source>
        <dbReference type="ARBA" id="ARBA00001974"/>
    </source>
</evidence>
<evidence type="ECO:0000256" key="7">
    <source>
        <dbReference type="HAMAP-Rule" id="MF_01202"/>
    </source>
</evidence>
<name>A0A7X1U2T0_9PSED</name>
<dbReference type="PANTHER" id="PTHR13847:SF280">
    <property type="entry name" value="D-AMINO ACID DEHYDROGENASE"/>
    <property type="match status" value="1"/>
</dbReference>
<organism evidence="10 11">
    <name type="scientific">Pseudomonas piscis</name>
    <dbReference type="NCBI Taxonomy" id="2614538"/>
    <lineage>
        <taxon>Bacteria</taxon>
        <taxon>Pseudomonadati</taxon>
        <taxon>Pseudomonadota</taxon>
        <taxon>Gammaproteobacteria</taxon>
        <taxon>Pseudomonadales</taxon>
        <taxon>Pseudomonadaceae</taxon>
        <taxon>Pseudomonas</taxon>
    </lineage>
</organism>
<keyword evidence="8" id="KW-0472">Membrane</keyword>
<gene>
    <name evidence="7" type="primary">dadA</name>
    <name evidence="10" type="ORF">GDH07_02240</name>
</gene>
<protein>
    <recommendedName>
        <fullName evidence="7">D-amino acid dehydrogenase</fullName>
        <ecNumber evidence="7">1.4.99.-</ecNumber>
    </recommendedName>
</protein>